<dbReference type="Proteomes" id="UP001375370">
    <property type="component" value="Chromosome"/>
</dbReference>
<evidence type="ECO:0000313" key="1">
    <source>
        <dbReference type="EMBL" id="WWX26183.1"/>
    </source>
</evidence>
<sequence>MAQEETPELGEYARRGFRLEYLDDHIMALFHDDEELGAFSQMGATADSIQSGCARHLADKHGEERTQKIE</sequence>
<organism evidence="1 2">
    <name type="scientific">Candidatus Dehalogenimonas loeffleri</name>
    <dbReference type="NCBI Taxonomy" id="3127115"/>
    <lineage>
        <taxon>Bacteria</taxon>
        <taxon>Bacillati</taxon>
        <taxon>Chloroflexota</taxon>
        <taxon>Dehalococcoidia</taxon>
        <taxon>Dehalococcoidales</taxon>
        <taxon>Dehalococcoidaceae</taxon>
        <taxon>Dehalogenimonas</taxon>
    </lineage>
</organism>
<name>A0ABZ2J5K1_9CHLR</name>
<evidence type="ECO:0000313" key="2">
    <source>
        <dbReference type="Proteomes" id="UP001375370"/>
    </source>
</evidence>
<keyword evidence="2" id="KW-1185">Reference proteome</keyword>
<dbReference type="EMBL" id="CP146612">
    <property type="protein sequence ID" value="WWX26183.1"/>
    <property type="molecule type" value="Genomic_DNA"/>
</dbReference>
<accession>A0ABZ2J5K1</accession>
<gene>
    <name evidence="1" type="ORF">V8247_04220</name>
</gene>
<proteinExistence type="predicted"/>
<protein>
    <submittedName>
        <fullName evidence="1">Uncharacterized protein</fullName>
    </submittedName>
</protein>
<reference evidence="1 2" key="1">
    <citation type="submission" date="2024-03" db="EMBL/GenBank/DDBJ databases">
        <title>A Dehalogenimonas Isolated from Estuarine Sediments Dihaloeliminates Chlorinated Alkanes.</title>
        <authorList>
            <person name="Yang Y."/>
            <person name="Wang H."/>
        </authorList>
    </citation>
    <scope>NUCLEOTIDE SEQUENCE [LARGE SCALE GENOMIC DNA]</scope>
    <source>
        <strain evidence="1 2">W</strain>
    </source>
</reference>
<dbReference type="RefSeq" id="WP_338739101.1">
    <property type="nucleotide sequence ID" value="NZ_CP146612.1"/>
</dbReference>